<proteinExistence type="predicted"/>
<name>A0A4U8YTP3_9BACT</name>
<protein>
    <submittedName>
        <fullName evidence="2">Uncharacterized protein</fullName>
    </submittedName>
</protein>
<reference evidence="2 3" key="1">
    <citation type="submission" date="2019-03" db="EMBL/GenBank/DDBJ databases">
        <authorList>
            <person name="Nijsse B."/>
        </authorList>
    </citation>
    <scope>NUCLEOTIDE SEQUENCE [LARGE SCALE GENOMIC DNA]</scope>
    <source>
        <strain evidence="2">Desulfoluna butyratoxydans MSL71</strain>
    </source>
</reference>
<dbReference type="EMBL" id="CAADHO010000012">
    <property type="protein sequence ID" value="VFQ46927.1"/>
    <property type="molecule type" value="Genomic_DNA"/>
</dbReference>
<organism evidence="2 3">
    <name type="scientific">Desulfoluna butyratoxydans</name>
    <dbReference type="NCBI Taxonomy" id="231438"/>
    <lineage>
        <taxon>Bacteria</taxon>
        <taxon>Pseudomonadati</taxon>
        <taxon>Thermodesulfobacteriota</taxon>
        <taxon>Desulfobacteria</taxon>
        <taxon>Desulfobacterales</taxon>
        <taxon>Desulfolunaceae</taxon>
        <taxon>Desulfoluna</taxon>
    </lineage>
</organism>
<dbReference type="AlphaFoldDB" id="A0A4U8YTP3"/>
<feature type="region of interest" description="Disordered" evidence="1">
    <location>
        <begin position="16"/>
        <end position="35"/>
    </location>
</feature>
<keyword evidence="3" id="KW-1185">Reference proteome</keyword>
<evidence type="ECO:0000256" key="1">
    <source>
        <dbReference type="SAM" id="MobiDB-lite"/>
    </source>
</evidence>
<evidence type="ECO:0000313" key="3">
    <source>
        <dbReference type="Proteomes" id="UP000507962"/>
    </source>
</evidence>
<feature type="region of interest" description="Disordered" evidence="1">
    <location>
        <begin position="183"/>
        <end position="203"/>
    </location>
</feature>
<dbReference type="Proteomes" id="UP000507962">
    <property type="component" value="Unassembled WGS sequence"/>
</dbReference>
<sequence>MKVYPWDESTNEALLPVVKPDNHPNPIGRSETATPVPENIPAGYAARAALTAEGWFRGWEVVIDKRGDAYWTQDGIKNSVSELGNDIPDGSLTEPPPTHFHRTHDGASWLLDLPLLSAARRKERDGKLLAIYAPASQQLSRWIDEAEDDSAAFAFYKSQRSVWHVWADALCDLPDQSGFPWADGDVPWPEQPPSPMRYATKPE</sequence>
<dbReference type="RefSeq" id="WP_180145717.1">
    <property type="nucleotide sequence ID" value="NZ_CAADHO010000012.1"/>
</dbReference>
<gene>
    <name evidence="2" type="ORF">MSL71_46090</name>
</gene>
<accession>A0A4U8YTP3</accession>
<evidence type="ECO:0000313" key="2">
    <source>
        <dbReference type="EMBL" id="VFQ46927.1"/>
    </source>
</evidence>